<keyword evidence="13" id="KW-1185">Reference proteome</keyword>
<dbReference type="Proteomes" id="UP000035287">
    <property type="component" value="Chromosome"/>
</dbReference>
<evidence type="ECO:0000256" key="2">
    <source>
        <dbReference type="ARBA" id="ARBA00004141"/>
    </source>
</evidence>
<sequence>MPAVRLAFAGLCYLLFFATFLWLVGFVGNLVIPRSIDFGPSVGMAGAAVIDIALIALFGVQHSVMARPGFKARITKVVHPSLERSFYVLSTVAVLWVLFTLWQPIPWVVWSVSGTGAAVLWALFALGWAVVFLSTWMLDHFELFGLRQAWFGYRGTEDGPPRFREPMFYRVVRHPLYVGFLFAFWAIPVMTFGHLLFAAGMTAYILIAIRYEERDLINALGDAYRDYQRRVGKIVPGIGKIR</sequence>
<evidence type="ECO:0000256" key="9">
    <source>
        <dbReference type="ARBA" id="ARBA00022989"/>
    </source>
</evidence>
<keyword evidence="6" id="KW-0808">Transferase</keyword>
<evidence type="ECO:0000256" key="10">
    <source>
        <dbReference type="ARBA" id="ARBA00023136"/>
    </source>
</evidence>
<comment type="function">
    <text evidence="1">Catalyzes the methylation of methanethiol (MeSH) to yield dimethylsulphide (DMS).</text>
</comment>
<comment type="catalytic activity">
    <reaction evidence="11">
        <text>methanethiol + S-adenosyl-L-methionine = dimethyl sulfide + S-adenosyl-L-homocysteine + H(+)</text>
        <dbReference type="Rhea" id="RHEA:50428"/>
        <dbReference type="ChEBI" id="CHEBI:15378"/>
        <dbReference type="ChEBI" id="CHEBI:16007"/>
        <dbReference type="ChEBI" id="CHEBI:17437"/>
        <dbReference type="ChEBI" id="CHEBI:57856"/>
        <dbReference type="ChEBI" id="CHEBI:59789"/>
        <dbReference type="EC" id="2.1.1.334"/>
    </reaction>
</comment>
<accession>A0A0G3XG50</accession>
<evidence type="ECO:0000256" key="5">
    <source>
        <dbReference type="ARBA" id="ARBA00022603"/>
    </source>
</evidence>
<dbReference type="PANTHER" id="PTHR31040">
    <property type="entry name" value="NURIM"/>
    <property type="match status" value="1"/>
</dbReference>
<keyword evidence="5" id="KW-0489">Methyltransferase</keyword>
<dbReference type="GO" id="GO:0008168">
    <property type="term" value="F:methyltransferase activity"/>
    <property type="evidence" value="ECO:0007669"/>
    <property type="project" value="UniProtKB-KW"/>
</dbReference>
<evidence type="ECO:0000313" key="12">
    <source>
        <dbReference type="EMBL" id="AKM09574.1"/>
    </source>
</evidence>
<dbReference type="AlphaFoldDB" id="A0A0G3XG50"/>
<reference evidence="12 13" key="1">
    <citation type="submission" date="2015-06" db="EMBL/GenBank/DDBJ databases">
        <authorList>
            <person name="Zeng Y."/>
            <person name="Huang Y."/>
        </authorList>
    </citation>
    <scope>NUCLEOTIDE SEQUENCE [LARGE SCALE GENOMIC DNA]</scope>
    <source>
        <strain evidence="12 13">PQ-2</strain>
    </source>
</reference>
<dbReference type="Gene3D" id="1.20.120.1630">
    <property type="match status" value="1"/>
</dbReference>
<evidence type="ECO:0000256" key="8">
    <source>
        <dbReference type="ARBA" id="ARBA00022692"/>
    </source>
</evidence>
<organism evidence="12 13">
    <name type="scientific">Croceicoccus naphthovorans</name>
    <dbReference type="NCBI Taxonomy" id="1348774"/>
    <lineage>
        <taxon>Bacteria</taxon>
        <taxon>Pseudomonadati</taxon>
        <taxon>Pseudomonadota</taxon>
        <taxon>Alphaproteobacteria</taxon>
        <taxon>Sphingomonadales</taxon>
        <taxon>Erythrobacteraceae</taxon>
        <taxon>Croceicoccus</taxon>
    </lineage>
</organism>
<keyword evidence="8" id="KW-0812">Transmembrane</keyword>
<dbReference type="GO" id="GO:0016020">
    <property type="term" value="C:membrane"/>
    <property type="evidence" value="ECO:0007669"/>
    <property type="project" value="UniProtKB-SubCell"/>
</dbReference>
<evidence type="ECO:0000313" key="13">
    <source>
        <dbReference type="Proteomes" id="UP000035287"/>
    </source>
</evidence>
<dbReference type="PATRIC" id="fig|1348774.3.peg.1183"/>
<dbReference type="EMBL" id="CP011770">
    <property type="protein sequence ID" value="AKM09574.1"/>
    <property type="molecule type" value="Genomic_DNA"/>
</dbReference>
<evidence type="ECO:0000256" key="4">
    <source>
        <dbReference type="ARBA" id="ARBA00012149"/>
    </source>
</evidence>
<keyword evidence="9" id="KW-1133">Transmembrane helix</keyword>
<name>A0A0G3XG50_9SPHN</name>
<comment type="similarity">
    <text evidence="3">Belongs to the nurim family.</text>
</comment>
<gene>
    <name evidence="12" type="ORF">AB433_05635</name>
</gene>
<dbReference type="STRING" id="1348774.AB433_05635"/>
<proteinExistence type="inferred from homology"/>
<dbReference type="RefSeq" id="WP_047820262.1">
    <property type="nucleotide sequence ID" value="NZ_CP011770.1"/>
</dbReference>
<dbReference type="InterPro" id="IPR054700">
    <property type="entry name" value="MddA"/>
</dbReference>
<keyword evidence="10" id="KW-0472">Membrane</keyword>
<evidence type="ECO:0000256" key="1">
    <source>
        <dbReference type="ARBA" id="ARBA00002096"/>
    </source>
</evidence>
<dbReference type="GO" id="GO:0032259">
    <property type="term" value="P:methylation"/>
    <property type="evidence" value="ECO:0007669"/>
    <property type="project" value="UniProtKB-KW"/>
</dbReference>
<evidence type="ECO:0000256" key="3">
    <source>
        <dbReference type="ARBA" id="ARBA00010631"/>
    </source>
</evidence>
<evidence type="ECO:0000256" key="7">
    <source>
        <dbReference type="ARBA" id="ARBA00022691"/>
    </source>
</evidence>
<dbReference type="NCBIfam" id="NF045656">
    <property type="entry name" value="MeththiolMtaseMddA"/>
    <property type="match status" value="1"/>
</dbReference>
<dbReference type="KEGG" id="cna:AB433_05635"/>
<evidence type="ECO:0000256" key="11">
    <source>
        <dbReference type="ARBA" id="ARBA00048134"/>
    </source>
</evidence>
<keyword evidence="7" id="KW-0949">S-adenosyl-L-methionine</keyword>
<evidence type="ECO:0000256" key="6">
    <source>
        <dbReference type="ARBA" id="ARBA00022679"/>
    </source>
</evidence>
<protein>
    <recommendedName>
        <fullName evidence="4">methanethiol S-methyltransferase</fullName>
        <ecNumber evidence="4">2.1.1.334</ecNumber>
    </recommendedName>
</protein>
<dbReference type="InterPro" id="IPR033580">
    <property type="entry name" value="Nurim-like"/>
</dbReference>
<dbReference type="EC" id="2.1.1.334" evidence="4"/>
<dbReference type="PANTHER" id="PTHR31040:SF1">
    <property type="entry name" value="NURIM"/>
    <property type="match status" value="1"/>
</dbReference>
<dbReference type="OrthoDB" id="9789029at2"/>
<comment type="subcellular location">
    <subcellularLocation>
        <location evidence="2">Membrane</location>
        <topology evidence="2">Multi-pass membrane protein</topology>
    </subcellularLocation>
</comment>